<evidence type="ECO:0000313" key="1">
    <source>
        <dbReference type="EMBL" id="CAK1542528.1"/>
    </source>
</evidence>
<evidence type="ECO:0000313" key="2">
    <source>
        <dbReference type="Proteomes" id="UP001497472"/>
    </source>
</evidence>
<protein>
    <submittedName>
        <fullName evidence="1">Uncharacterized protein</fullName>
    </submittedName>
</protein>
<comment type="caution">
    <text evidence="1">The sequence shown here is derived from an EMBL/GenBank/DDBJ whole genome shotgun (WGS) entry which is preliminary data.</text>
</comment>
<gene>
    <name evidence="1" type="ORF">LNINA_LOCUS2416</name>
</gene>
<keyword evidence="2" id="KW-1185">Reference proteome</keyword>
<accession>A0AAV1J090</accession>
<sequence length="74" mass="8349">MSGDNVAFRPRRSVSDQCSRKAVVCIFRDARVTYGTQCSRSRTRRIPSWGPFAAIGRSHVTSLFVMSYSTWPCS</sequence>
<dbReference type="EMBL" id="CAVLEF010000003">
    <property type="protein sequence ID" value="CAK1542528.1"/>
    <property type="molecule type" value="Genomic_DNA"/>
</dbReference>
<organism evidence="1 2">
    <name type="scientific">Leptosia nina</name>
    <dbReference type="NCBI Taxonomy" id="320188"/>
    <lineage>
        <taxon>Eukaryota</taxon>
        <taxon>Metazoa</taxon>
        <taxon>Ecdysozoa</taxon>
        <taxon>Arthropoda</taxon>
        <taxon>Hexapoda</taxon>
        <taxon>Insecta</taxon>
        <taxon>Pterygota</taxon>
        <taxon>Neoptera</taxon>
        <taxon>Endopterygota</taxon>
        <taxon>Lepidoptera</taxon>
        <taxon>Glossata</taxon>
        <taxon>Ditrysia</taxon>
        <taxon>Papilionoidea</taxon>
        <taxon>Pieridae</taxon>
        <taxon>Pierinae</taxon>
        <taxon>Leptosia</taxon>
    </lineage>
</organism>
<name>A0AAV1J090_9NEOP</name>
<proteinExistence type="predicted"/>
<dbReference type="Proteomes" id="UP001497472">
    <property type="component" value="Unassembled WGS sequence"/>
</dbReference>
<reference evidence="1 2" key="1">
    <citation type="submission" date="2023-11" db="EMBL/GenBank/DDBJ databases">
        <authorList>
            <person name="Okamura Y."/>
        </authorList>
    </citation>
    <scope>NUCLEOTIDE SEQUENCE [LARGE SCALE GENOMIC DNA]</scope>
</reference>
<dbReference type="AlphaFoldDB" id="A0AAV1J090"/>